<proteinExistence type="predicted"/>
<dbReference type="InterPro" id="IPR035909">
    <property type="entry name" value="CheB_C"/>
</dbReference>
<comment type="caution">
    <text evidence="6">Lacks conserved residue(s) required for the propagation of feature annotation.</text>
</comment>
<evidence type="ECO:0000256" key="5">
    <source>
        <dbReference type="ARBA" id="ARBA00048267"/>
    </source>
</evidence>
<evidence type="ECO:0000256" key="6">
    <source>
        <dbReference type="PROSITE-ProRule" id="PRU00050"/>
    </source>
</evidence>
<sequence>MNKKLKVLVVDDATFMTKAISDLLESDPDIEVIGVANNGLEGLEKIKELKPDVITLDIDMPIMDGLQAVRHIMIESPVPIVVLSSLFSDGSITFEALRLGVVDFVAKPSGAISSDIHTAKQHIVDRIKLASEVNFQNIRRVRVNKQKKDEGLADLYGFHPLDYIIAIGTSLTGPNTFIRLMTRISAGLPTAAVILLEISPKILAAFAEKFNEFVHWKIEVARQGTVLEQGVCYIQSNMSSLTVGLNENGDPCFQLGERVEKPLDTFFKSAAEVFRENTVGVLLTGYGDDGSDGFAVIREKSGKTIAQSADTCVYPNLTDTAIKRKRVDVVAEEAQLADAIESVIR</sequence>
<dbReference type="GO" id="GO:0005737">
    <property type="term" value="C:cytoplasm"/>
    <property type="evidence" value="ECO:0007669"/>
    <property type="project" value="InterPro"/>
</dbReference>
<reference evidence="10" key="2">
    <citation type="submission" date="2024-06" db="EMBL/GenBank/DDBJ databases">
        <authorList>
            <person name="Plum-Jensen L.E."/>
            <person name="Schramm A."/>
            <person name="Marshall I.P.G."/>
        </authorList>
    </citation>
    <scope>NUCLEOTIDE SEQUENCE</scope>
    <source>
        <strain evidence="10">Rat1</strain>
    </source>
</reference>
<feature type="modified residue" description="4-aspartylphosphate" evidence="7">
    <location>
        <position position="57"/>
    </location>
</feature>
<dbReference type="PANTHER" id="PTHR42872:SF6">
    <property type="entry name" value="PROTEIN-GLUTAMATE METHYLESTERASE_PROTEIN-GLUTAMINE GLUTAMINASE"/>
    <property type="match status" value="1"/>
</dbReference>
<dbReference type="Gene3D" id="3.40.50.180">
    <property type="entry name" value="Methylesterase CheB, C-terminal domain"/>
    <property type="match status" value="1"/>
</dbReference>
<dbReference type="SUPFAM" id="SSF52738">
    <property type="entry name" value="Methylesterase CheB, C-terminal domain"/>
    <property type="match status" value="1"/>
</dbReference>
<dbReference type="SMART" id="SM00448">
    <property type="entry name" value="REC"/>
    <property type="match status" value="1"/>
</dbReference>
<dbReference type="Pfam" id="PF01339">
    <property type="entry name" value="CheB_methylest"/>
    <property type="match status" value="1"/>
</dbReference>
<dbReference type="GO" id="GO:0006935">
    <property type="term" value="P:chemotaxis"/>
    <property type="evidence" value="ECO:0007669"/>
    <property type="project" value="UniProtKB-KW"/>
</dbReference>
<evidence type="ECO:0000256" key="7">
    <source>
        <dbReference type="PROSITE-ProRule" id="PRU00169"/>
    </source>
</evidence>
<dbReference type="SUPFAM" id="SSF52172">
    <property type="entry name" value="CheY-like"/>
    <property type="match status" value="1"/>
</dbReference>
<name>A0AAU8LV34_9BACT</name>
<dbReference type="CDD" id="cd17541">
    <property type="entry name" value="REC_CheB-like"/>
    <property type="match status" value="1"/>
</dbReference>
<evidence type="ECO:0000259" key="8">
    <source>
        <dbReference type="PROSITE" id="PS50110"/>
    </source>
</evidence>
<evidence type="ECO:0000313" key="10">
    <source>
        <dbReference type="EMBL" id="XCN72737.1"/>
    </source>
</evidence>
<dbReference type="KEGG" id="eaj:Q3M24_20995"/>
<dbReference type="Pfam" id="PF00072">
    <property type="entry name" value="Response_reg"/>
    <property type="match status" value="1"/>
</dbReference>
<keyword evidence="2" id="KW-0145">Chemotaxis</keyword>
<dbReference type="GO" id="GO:0000156">
    <property type="term" value="F:phosphorelay response regulator activity"/>
    <property type="evidence" value="ECO:0007669"/>
    <property type="project" value="InterPro"/>
</dbReference>
<dbReference type="InterPro" id="IPR011006">
    <property type="entry name" value="CheY-like_superfamily"/>
</dbReference>
<evidence type="ECO:0000256" key="1">
    <source>
        <dbReference type="ARBA" id="ARBA00022490"/>
    </source>
</evidence>
<dbReference type="PROSITE" id="PS50122">
    <property type="entry name" value="CHEB"/>
    <property type="match status" value="1"/>
</dbReference>
<keyword evidence="7" id="KW-0597">Phosphoprotein</keyword>
<organism evidence="10">
    <name type="scientific">Candidatus Electrothrix aestuarii</name>
    <dbReference type="NCBI Taxonomy" id="3062594"/>
    <lineage>
        <taxon>Bacteria</taxon>
        <taxon>Pseudomonadati</taxon>
        <taxon>Thermodesulfobacteriota</taxon>
        <taxon>Desulfobulbia</taxon>
        <taxon>Desulfobulbales</taxon>
        <taxon>Desulfobulbaceae</taxon>
        <taxon>Candidatus Electrothrix</taxon>
    </lineage>
</organism>
<protein>
    <recommendedName>
        <fullName evidence="4">protein-glutamate methylesterase</fullName>
        <ecNumber evidence="4">3.1.1.61</ecNumber>
    </recommendedName>
</protein>
<dbReference type="InterPro" id="IPR008248">
    <property type="entry name" value="CheB-like"/>
</dbReference>
<evidence type="ECO:0000256" key="4">
    <source>
        <dbReference type="ARBA" id="ARBA00039140"/>
    </source>
</evidence>
<dbReference type="Gene3D" id="3.40.50.2300">
    <property type="match status" value="1"/>
</dbReference>
<dbReference type="PANTHER" id="PTHR42872">
    <property type="entry name" value="PROTEIN-GLUTAMATE METHYLESTERASE/PROTEIN-GLUTAMINE GLUTAMINASE"/>
    <property type="match status" value="1"/>
</dbReference>
<evidence type="ECO:0000256" key="2">
    <source>
        <dbReference type="ARBA" id="ARBA00022500"/>
    </source>
</evidence>
<accession>A0AAU8LV34</accession>
<dbReference type="EMBL" id="CP159373">
    <property type="protein sequence ID" value="XCN72737.1"/>
    <property type="molecule type" value="Genomic_DNA"/>
</dbReference>
<evidence type="ECO:0000259" key="9">
    <source>
        <dbReference type="PROSITE" id="PS50122"/>
    </source>
</evidence>
<comment type="catalytic activity">
    <reaction evidence="5">
        <text>[protein]-L-glutamate 5-O-methyl ester + H2O = L-glutamyl-[protein] + methanol + H(+)</text>
        <dbReference type="Rhea" id="RHEA:23236"/>
        <dbReference type="Rhea" id="RHEA-COMP:10208"/>
        <dbReference type="Rhea" id="RHEA-COMP:10311"/>
        <dbReference type="ChEBI" id="CHEBI:15377"/>
        <dbReference type="ChEBI" id="CHEBI:15378"/>
        <dbReference type="ChEBI" id="CHEBI:17790"/>
        <dbReference type="ChEBI" id="CHEBI:29973"/>
        <dbReference type="ChEBI" id="CHEBI:82795"/>
        <dbReference type="EC" id="3.1.1.61"/>
    </reaction>
</comment>
<dbReference type="AlphaFoldDB" id="A0AAU8LV34"/>
<dbReference type="PIRSF" id="PIRSF000876">
    <property type="entry name" value="RR_chemtxs_CheB"/>
    <property type="match status" value="1"/>
</dbReference>
<evidence type="ECO:0000256" key="3">
    <source>
        <dbReference type="ARBA" id="ARBA00022801"/>
    </source>
</evidence>
<feature type="domain" description="CheB-type methylesterase" evidence="9">
    <location>
        <begin position="160"/>
        <end position="345"/>
    </location>
</feature>
<dbReference type="GO" id="GO:0008984">
    <property type="term" value="F:protein-glutamate methylesterase activity"/>
    <property type="evidence" value="ECO:0007669"/>
    <property type="project" value="UniProtKB-EC"/>
</dbReference>
<dbReference type="PROSITE" id="PS50110">
    <property type="entry name" value="RESPONSE_REGULATORY"/>
    <property type="match status" value="1"/>
</dbReference>
<dbReference type="EC" id="3.1.1.61" evidence="4"/>
<keyword evidence="1" id="KW-0963">Cytoplasm</keyword>
<feature type="domain" description="Response regulatory" evidence="8">
    <location>
        <begin position="6"/>
        <end position="122"/>
    </location>
</feature>
<keyword evidence="3" id="KW-0378">Hydrolase</keyword>
<dbReference type="InterPro" id="IPR000673">
    <property type="entry name" value="Sig_transdc_resp-reg_Me-estase"/>
</dbReference>
<reference evidence="10" key="1">
    <citation type="journal article" date="2024" name="Syst. Appl. Microbiol.">
        <title>First single-strain enrichments of Electrothrix cable bacteria, description of E. aestuarii sp. nov. and E. rattekaaiensis sp. nov., and proposal of a cable bacteria taxonomy following the rules of the SeqCode.</title>
        <authorList>
            <person name="Plum-Jensen L.E."/>
            <person name="Schramm A."/>
            <person name="Marshall I.P.G."/>
        </authorList>
    </citation>
    <scope>NUCLEOTIDE SEQUENCE</scope>
    <source>
        <strain evidence="10">Rat1</strain>
    </source>
</reference>
<dbReference type="InterPro" id="IPR001789">
    <property type="entry name" value="Sig_transdc_resp-reg_receiver"/>
</dbReference>
<gene>
    <name evidence="10" type="ORF">Q3M24_20995</name>
</gene>